<dbReference type="UniPathway" id="UPA00115"/>
<evidence type="ECO:0000259" key="8">
    <source>
        <dbReference type="Pfam" id="PF02781"/>
    </source>
</evidence>
<comment type="pathway">
    <text evidence="1">Carbohydrate degradation; pentose phosphate pathway; D-ribulose 5-phosphate from D-glucose 6-phosphate (oxidative stage): step 1/3.</text>
</comment>
<dbReference type="PIRSF" id="PIRSF000110">
    <property type="entry name" value="G6PD"/>
    <property type="match status" value="1"/>
</dbReference>
<dbReference type="GO" id="GO:0005829">
    <property type="term" value="C:cytosol"/>
    <property type="evidence" value="ECO:0007669"/>
    <property type="project" value="TreeGrafter"/>
</dbReference>
<organism evidence="9">
    <name type="scientific">bioreactor metagenome</name>
    <dbReference type="NCBI Taxonomy" id="1076179"/>
    <lineage>
        <taxon>unclassified sequences</taxon>
        <taxon>metagenomes</taxon>
        <taxon>ecological metagenomes</taxon>
    </lineage>
</organism>
<evidence type="ECO:0000256" key="6">
    <source>
        <dbReference type="ARBA" id="ARBA00023277"/>
    </source>
</evidence>
<evidence type="ECO:0000313" key="9">
    <source>
        <dbReference type="EMBL" id="MPL81299.1"/>
    </source>
</evidence>
<dbReference type="PANTHER" id="PTHR23429">
    <property type="entry name" value="GLUCOSE-6-PHOSPHATE 1-DEHYDROGENASE G6PD"/>
    <property type="match status" value="1"/>
</dbReference>
<comment type="similarity">
    <text evidence="2">Belongs to the glucose-6-phosphate dehydrogenase family.</text>
</comment>
<dbReference type="EMBL" id="VSSQ01000148">
    <property type="protein sequence ID" value="MPL81299.1"/>
    <property type="molecule type" value="Genomic_DNA"/>
</dbReference>
<dbReference type="PANTHER" id="PTHR23429:SF0">
    <property type="entry name" value="GLUCOSE-6-PHOSPHATE 1-DEHYDROGENASE"/>
    <property type="match status" value="1"/>
</dbReference>
<dbReference type="Gene3D" id="3.40.50.720">
    <property type="entry name" value="NAD(P)-binding Rossmann-like Domain"/>
    <property type="match status" value="1"/>
</dbReference>
<evidence type="ECO:0000256" key="4">
    <source>
        <dbReference type="ARBA" id="ARBA00022857"/>
    </source>
</evidence>
<dbReference type="GO" id="GO:0004345">
    <property type="term" value="F:glucose-6-phosphate dehydrogenase activity"/>
    <property type="evidence" value="ECO:0007669"/>
    <property type="project" value="UniProtKB-EC"/>
</dbReference>
<dbReference type="HAMAP" id="MF_00966">
    <property type="entry name" value="G6PD"/>
    <property type="match status" value="1"/>
</dbReference>
<dbReference type="GO" id="GO:0009051">
    <property type="term" value="P:pentose-phosphate shunt, oxidative branch"/>
    <property type="evidence" value="ECO:0007669"/>
    <property type="project" value="TreeGrafter"/>
</dbReference>
<dbReference type="GO" id="GO:0050661">
    <property type="term" value="F:NADP binding"/>
    <property type="evidence" value="ECO:0007669"/>
    <property type="project" value="InterPro"/>
</dbReference>
<accession>A0A644UQP4</accession>
<dbReference type="EC" id="1.1.1.49" evidence="9"/>
<evidence type="ECO:0000256" key="1">
    <source>
        <dbReference type="ARBA" id="ARBA00004937"/>
    </source>
</evidence>
<dbReference type="SUPFAM" id="SSF51735">
    <property type="entry name" value="NAD(P)-binding Rossmann-fold domains"/>
    <property type="match status" value="1"/>
</dbReference>
<keyword evidence="6" id="KW-0119">Carbohydrate metabolism</keyword>
<keyword evidence="5 9" id="KW-0560">Oxidoreductase</keyword>
<dbReference type="InterPro" id="IPR019796">
    <property type="entry name" value="G6P_DH_AS"/>
</dbReference>
<dbReference type="Pfam" id="PF00479">
    <property type="entry name" value="G6PD_N"/>
    <property type="match status" value="1"/>
</dbReference>
<evidence type="ECO:0000259" key="7">
    <source>
        <dbReference type="Pfam" id="PF00479"/>
    </source>
</evidence>
<evidence type="ECO:0000256" key="5">
    <source>
        <dbReference type="ARBA" id="ARBA00023002"/>
    </source>
</evidence>
<name>A0A644UQP4_9ZZZZ</name>
<feature type="domain" description="Glucose-6-phosphate dehydrogenase C-terminal" evidence="8">
    <location>
        <begin position="181"/>
        <end position="478"/>
    </location>
</feature>
<evidence type="ECO:0000256" key="2">
    <source>
        <dbReference type="ARBA" id="ARBA00009975"/>
    </source>
</evidence>
<dbReference type="NCBIfam" id="TIGR00871">
    <property type="entry name" value="zwf"/>
    <property type="match status" value="1"/>
</dbReference>
<proteinExistence type="inferred from homology"/>
<dbReference type="GO" id="GO:0006006">
    <property type="term" value="P:glucose metabolic process"/>
    <property type="evidence" value="ECO:0007669"/>
    <property type="project" value="UniProtKB-KW"/>
</dbReference>
<dbReference type="Pfam" id="PF02781">
    <property type="entry name" value="G6PD_C"/>
    <property type="match status" value="1"/>
</dbReference>
<dbReference type="SUPFAM" id="SSF55347">
    <property type="entry name" value="Glyceraldehyde-3-phosphate dehydrogenase-like, C-terminal domain"/>
    <property type="match status" value="1"/>
</dbReference>
<reference evidence="9" key="1">
    <citation type="submission" date="2019-08" db="EMBL/GenBank/DDBJ databases">
        <authorList>
            <person name="Kucharzyk K."/>
            <person name="Murdoch R.W."/>
            <person name="Higgins S."/>
            <person name="Loffler F."/>
        </authorList>
    </citation>
    <scope>NUCLEOTIDE SEQUENCE</scope>
</reference>
<sequence length="494" mass="56587">MVIFGGSGDLAKRKLIPALYMLHKRSLLENDFKIIATGRSILTSDQFMERAEESLSKYINKSDFESGWVESFLPRLSYFVSDPESINDVMSLGENIKELAGNDYRVLFYLATPPSLYEIIPGNLKEAGLVSSSTRIIVEKPFGYDLASAKRMNDILRSVFTENQIFRIDHFLGKETVQNILALRFANGIFEPLWNRNFIERVEITAVENMGIETRGGFYDNTGALRDMVQNHLIQLLALVAMEPPIAFNEKEFRNEVVKVYRSLKPLSEEEIERDVIRGQYIESHLKGGRRVLPYREEKNVNSQSMTETFLAMKVNILNWRWEGVPFYIRTGKQMPTKVTEIVIHFKPTPHRLFSSRDECPEQNQLIIRLQPNEGAVLKFDVKLPGSGFQVKQVPMEFTYDKLGGVQSGDAYSRLIEDCLNGESVLFTRSDAVEASWNYFDPILKHWRENPVTPLYGYPAGTWGPDISDRIIDGGKKWSNPCKNLTDTDKYCEL</sequence>
<dbReference type="InterPro" id="IPR022674">
    <property type="entry name" value="G6P_DH_NAD-bd"/>
</dbReference>
<evidence type="ECO:0000256" key="3">
    <source>
        <dbReference type="ARBA" id="ARBA00022526"/>
    </source>
</evidence>
<protein>
    <submittedName>
        <fullName evidence="9">Glucose-6-phosphate 1-dehydrogenase</fullName>
        <ecNumber evidence="9">1.1.1.49</ecNumber>
    </submittedName>
</protein>
<keyword evidence="3" id="KW-0313">Glucose metabolism</keyword>
<dbReference type="InterPro" id="IPR036291">
    <property type="entry name" value="NAD(P)-bd_dom_sf"/>
</dbReference>
<gene>
    <name evidence="9" type="primary">zwf_2</name>
    <name evidence="9" type="ORF">SDC9_27214</name>
</gene>
<keyword evidence="4" id="KW-0521">NADP</keyword>
<dbReference type="AlphaFoldDB" id="A0A644UQP4"/>
<dbReference type="PROSITE" id="PS00069">
    <property type="entry name" value="G6P_DEHYDROGENASE"/>
    <property type="match status" value="1"/>
</dbReference>
<comment type="caution">
    <text evidence="9">The sequence shown here is derived from an EMBL/GenBank/DDBJ whole genome shotgun (WGS) entry which is preliminary data.</text>
</comment>
<dbReference type="Gene3D" id="3.30.360.10">
    <property type="entry name" value="Dihydrodipicolinate Reductase, domain 2"/>
    <property type="match status" value="1"/>
</dbReference>
<dbReference type="InterPro" id="IPR022675">
    <property type="entry name" value="G6P_DH_C"/>
</dbReference>
<dbReference type="PRINTS" id="PR00079">
    <property type="entry name" value="G6PDHDRGNASE"/>
</dbReference>
<feature type="domain" description="Glucose-6-phosphate dehydrogenase NAD-binding" evidence="7">
    <location>
        <begin position="2"/>
        <end position="179"/>
    </location>
</feature>
<dbReference type="InterPro" id="IPR001282">
    <property type="entry name" value="G6P_DH"/>
</dbReference>